<keyword evidence="7" id="KW-1185">Reference proteome</keyword>
<dbReference type="InterPro" id="IPR029070">
    <property type="entry name" value="Chitinase_insertion_sf"/>
</dbReference>
<reference evidence="6 7" key="1">
    <citation type="journal article" date="2019" name="Int. J. Syst. Evol. Microbiol.">
        <title>Capsulimonas corticalis gen. nov., sp. nov., an aerobic capsulated bacterium, of a novel bacterial order, Capsulimonadales ord. nov., of the class Armatimonadia of the phylum Armatimonadetes.</title>
        <authorList>
            <person name="Li J."/>
            <person name="Kudo C."/>
            <person name="Tonouchi A."/>
        </authorList>
    </citation>
    <scope>NUCLEOTIDE SEQUENCE [LARGE SCALE GENOMIC DNA]</scope>
    <source>
        <strain evidence="6 7">AX-7</strain>
    </source>
</reference>
<dbReference type="InterPro" id="IPR001223">
    <property type="entry name" value="Glyco_hydro18_cat"/>
</dbReference>
<evidence type="ECO:0000313" key="6">
    <source>
        <dbReference type="EMBL" id="BDI30987.1"/>
    </source>
</evidence>
<dbReference type="SMART" id="SM00636">
    <property type="entry name" value="Glyco_18"/>
    <property type="match status" value="1"/>
</dbReference>
<keyword evidence="3" id="KW-0146">Chitin degradation</keyword>
<feature type="signal peptide" evidence="4">
    <location>
        <begin position="1"/>
        <end position="27"/>
    </location>
</feature>
<dbReference type="Gene3D" id="3.20.20.80">
    <property type="entry name" value="Glycosidases"/>
    <property type="match status" value="2"/>
</dbReference>
<accession>A0A9N7L3K9</accession>
<dbReference type="AlphaFoldDB" id="A0A9N7L3K9"/>
<dbReference type="SUPFAM" id="SSF51445">
    <property type="entry name" value="(Trans)glycosidases"/>
    <property type="match status" value="1"/>
</dbReference>
<keyword evidence="3" id="KW-0119">Carbohydrate metabolism</keyword>
<dbReference type="KEGG" id="ccot:CCAX7_30380"/>
<dbReference type="GO" id="GO:0008843">
    <property type="term" value="F:endochitinase activity"/>
    <property type="evidence" value="ECO:0007669"/>
    <property type="project" value="UniProtKB-EC"/>
</dbReference>
<dbReference type="GO" id="GO:0006032">
    <property type="term" value="P:chitin catabolic process"/>
    <property type="evidence" value="ECO:0007669"/>
    <property type="project" value="UniProtKB-KW"/>
</dbReference>
<dbReference type="InterPro" id="IPR011583">
    <property type="entry name" value="Chitinase_II/V-like_cat"/>
</dbReference>
<dbReference type="Pfam" id="PF00704">
    <property type="entry name" value="Glyco_hydro_18"/>
    <property type="match status" value="1"/>
</dbReference>
<evidence type="ECO:0000259" key="5">
    <source>
        <dbReference type="PROSITE" id="PS51910"/>
    </source>
</evidence>
<dbReference type="PROSITE" id="PS51257">
    <property type="entry name" value="PROKAR_LIPOPROTEIN"/>
    <property type="match status" value="1"/>
</dbReference>
<proteinExistence type="predicted"/>
<feature type="domain" description="GH18" evidence="5">
    <location>
        <begin position="47"/>
        <end position="390"/>
    </location>
</feature>
<dbReference type="InterPro" id="IPR050314">
    <property type="entry name" value="Glycosyl_Hydrlase_18"/>
</dbReference>
<name>A0A9N7L3K9_9BACT</name>
<dbReference type="Gene3D" id="3.10.50.10">
    <property type="match status" value="1"/>
</dbReference>
<protein>
    <recommendedName>
        <fullName evidence="2">chitinase</fullName>
        <ecNumber evidence="2">3.2.1.14</ecNumber>
    </recommendedName>
</protein>
<feature type="chain" id="PRO_5040371178" description="chitinase" evidence="4">
    <location>
        <begin position="28"/>
        <end position="400"/>
    </location>
</feature>
<comment type="catalytic activity">
    <reaction evidence="1">
        <text>Random endo-hydrolysis of N-acetyl-beta-D-glucosaminide (1-&gt;4)-beta-linkages in chitin and chitodextrins.</text>
        <dbReference type="EC" id="3.2.1.14"/>
    </reaction>
</comment>
<dbReference type="PANTHER" id="PTHR11177">
    <property type="entry name" value="CHITINASE"/>
    <property type="match status" value="1"/>
</dbReference>
<gene>
    <name evidence="6" type="ORF">CCAX7_30380</name>
</gene>
<keyword evidence="3" id="KW-0624">Polysaccharide degradation</keyword>
<dbReference type="InterPro" id="IPR017853">
    <property type="entry name" value="GH"/>
</dbReference>
<dbReference type="GO" id="GO:0005576">
    <property type="term" value="C:extracellular region"/>
    <property type="evidence" value="ECO:0007669"/>
    <property type="project" value="TreeGrafter"/>
</dbReference>
<dbReference type="RefSeq" id="WP_165864043.1">
    <property type="nucleotide sequence ID" value="NZ_AP025739.1"/>
</dbReference>
<dbReference type="GO" id="GO:0008061">
    <property type="term" value="F:chitin binding"/>
    <property type="evidence" value="ECO:0007669"/>
    <property type="project" value="InterPro"/>
</dbReference>
<dbReference type="Proteomes" id="UP000287394">
    <property type="component" value="Chromosome"/>
</dbReference>
<evidence type="ECO:0000256" key="2">
    <source>
        <dbReference type="ARBA" id="ARBA00012729"/>
    </source>
</evidence>
<dbReference type="PROSITE" id="PS51910">
    <property type="entry name" value="GH18_2"/>
    <property type="match status" value="1"/>
</dbReference>
<dbReference type="EC" id="3.2.1.14" evidence="2"/>
<evidence type="ECO:0000256" key="4">
    <source>
        <dbReference type="SAM" id="SignalP"/>
    </source>
</evidence>
<dbReference type="GO" id="GO:0005975">
    <property type="term" value="P:carbohydrate metabolic process"/>
    <property type="evidence" value="ECO:0007669"/>
    <property type="project" value="InterPro"/>
</dbReference>
<sequence>MKSARLTLFHLLLAGAGAACFISPAAAKTAIKKPAKPAPVQKAAPSLWVSAYYANWVQEAGVLTPEKIDYSAFSHLIHFHVIPANDGTIDPVKSITEAESAALLAPAHAAGRKVLLCVGGGDTGAAFRSAISEEIRPRFITTLVTLATSRGYDGLDIDMEPIEDVDVPNYEAFIHELHAQMKLVNPDLLLTCAISSQAPMFGRLAPEFDQVNAMTYDQAGLWDGWKTWFNSALYNGGERRLNAVRAFPSVSDSVRDYLLAGIPRTKLGIGLAFYGYAWTGADGPNQSTQGVKVDAIEYYNIMDKYDNPERRRWDNGAHAPYLSVEATEGSDRKFISFDNELLITQKIDYARKQHLGGLIIWELGSGYRDSQPEGKKDVLLQSVKHAWRTPATQLAASPNL</sequence>
<dbReference type="PANTHER" id="PTHR11177:SF317">
    <property type="entry name" value="CHITINASE 12-RELATED"/>
    <property type="match status" value="1"/>
</dbReference>
<evidence type="ECO:0000313" key="7">
    <source>
        <dbReference type="Proteomes" id="UP000287394"/>
    </source>
</evidence>
<evidence type="ECO:0000256" key="3">
    <source>
        <dbReference type="ARBA" id="ARBA00023024"/>
    </source>
</evidence>
<dbReference type="EMBL" id="AP025739">
    <property type="protein sequence ID" value="BDI30987.1"/>
    <property type="molecule type" value="Genomic_DNA"/>
</dbReference>
<organism evidence="6 7">
    <name type="scientific">Capsulimonas corticalis</name>
    <dbReference type="NCBI Taxonomy" id="2219043"/>
    <lineage>
        <taxon>Bacteria</taxon>
        <taxon>Bacillati</taxon>
        <taxon>Armatimonadota</taxon>
        <taxon>Armatimonadia</taxon>
        <taxon>Capsulimonadales</taxon>
        <taxon>Capsulimonadaceae</taxon>
        <taxon>Capsulimonas</taxon>
    </lineage>
</organism>
<keyword evidence="4" id="KW-0732">Signal</keyword>
<evidence type="ECO:0000256" key="1">
    <source>
        <dbReference type="ARBA" id="ARBA00000822"/>
    </source>
</evidence>